<dbReference type="InterPro" id="IPR029063">
    <property type="entry name" value="SAM-dependent_MTases_sf"/>
</dbReference>
<accession>A0A484TT32</accession>
<evidence type="ECO:0000313" key="6">
    <source>
        <dbReference type="EMBL" id="VFR77583.1"/>
    </source>
</evidence>
<organism evidence="6">
    <name type="scientific">plant metagenome</name>
    <dbReference type="NCBI Taxonomy" id="1297885"/>
    <lineage>
        <taxon>unclassified sequences</taxon>
        <taxon>metagenomes</taxon>
        <taxon>organismal metagenomes</taxon>
    </lineage>
</organism>
<sequence>MPFTHSPRLASATGRGPRANRIAKSLRASCLAAVLATPFALGLALPAHAAPAANAASEAYVPDVGQAGKDVIWVPTPQTMVDKMLDMAKVTPKDRLMDLGSGDGRTVITAAKRGLTAKGIEYNPDMVELSKRNAAREGVAKQATFEKADLFETDLSKADVITMFLLPTINEQLRPKILELKPGTRIVSNSFHMGDWEPDATEEVKEDCRTYCTALLWIVPAKVDGTWKIDGQTLQLTQTYQMLTGKLGNADITDARLDGKKITFTANGTRYTGEVNGRSITGTKEGGGKWTAKRA</sequence>
<protein>
    <recommendedName>
        <fullName evidence="4">Methyltransferase domain-containing protein</fullName>
    </recommendedName>
</protein>
<dbReference type="EMBL" id="CAADIG010000018">
    <property type="protein sequence ID" value="VFR45212.1"/>
    <property type="molecule type" value="Genomic_DNA"/>
</dbReference>
<proteinExistence type="predicted"/>
<gene>
    <name evidence="5" type="ORF">ANT2_0794</name>
    <name evidence="6" type="ORF">ANT3_0796</name>
</gene>
<keyword evidence="3" id="KW-0949">S-adenosyl-L-methionine</keyword>
<dbReference type="EMBL" id="CAADID010000025">
    <property type="protein sequence ID" value="VFR77583.1"/>
    <property type="molecule type" value="Genomic_DNA"/>
</dbReference>
<name>A0A484TT32_9ZZZZ</name>
<dbReference type="InterPro" id="IPR025714">
    <property type="entry name" value="Methyltranfer_dom"/>
</dbReference>
<keyword evidence="2" id="KW-0808">Transferase</keyword>
<dbReference type="SUPFAM" id="SSF53335">
    <property type="entry name" value="S-adenosyl-L-methionine-dependent methyltransferases"/>
    <property type="match status" value="1"/>
</dbReference>
<evidence type="ECO:0000256" key="1">
    <source>
        <dbReference type="ARBA" id="ARBA00022603"/>
    </source>
</evidence>
<dbReference type="PANTHER" id="PTHR13610:SF11">
    <property type="entry name" value="METHYLTRANSFERASE DOMAIN-CONTAINING PROTEIN"/>
    <property type="match status" value="1"/>
</dbReference>
<evidence type="ECO:0000259" key="4">
    <source>
        <dbReference type="Pfam" id="PF13847"/>
    </source>
</evidence>
<feature type="domain" description="Methyltransferase" evidence="4">
    <location>
        <begin position="93"/>
        <end position="217"/>
    </location>
</feature>
<keyword evidence="1" id="KW-0489">Methyltransferase</keyword>
<evidence type="ECO:0000256" key="3">
    <source>
        <dbReference type="ARBA" id="ARBA00022691"/>
    </source>
</evidence>
<dbReference type="InterPro" id="IPR026170">
    <property type="entry name" value="FAM173A/B"/>
</dbReference>
<reference evidence="6" key="1">
    <citation type="submission" date="2019-03" db="EMBL/GenBank/DDBJ databases">
        <authorList>
            <person name="Danneels B."/>
        </authorList>
    </citation>
    <scope>NUCLEOTIDE SEQUENCE</scope>
</reference>
<dbReference type="CDD" id="cd02440">
    <property type="entry name" value="AdoMet_MTases"/>
    <property type="match status" value="1"/>
</dbReference>
<dbReference type="Gene3D" id="3.40.50.150">
    <property type="entry name" value="Vaccinia Virus protein VP39"/>
    <property type="match status" value="1"/>
</dbReference>
<dbReference type="AlphaFoldDB" id="A0A484TT32"/>
<dbReference type="PANTHER" id="PTHR13610">
    <property type="entry name" value="METHYLTRANSFERASE DOMAIN-CONTAINING PROTEIN"/>
    <property type="match status" value="1"/>
</dbReference>
<dbReference type="GO" id="GO:0016279">
    <property type="term" value="F:protein-lysine N-methyltransferase activity"/>
    <property type="evidence" value="ECO:0007669"/>
    <property type="project" value="InterPro"/>
</dbReference>
<evidence type="ECO:0000313" key="5">
    <source>
        <dbReference type="EMBL" id="VFR45212.1"/>
    </source>
</evidence>
<dbReference type="Pfam" id="PF13847">
    <property type="entry name" value="Methyltransf_31"/>
    <property type="match status" value="1"/>
</dbReference>
<evidence type="ECO:0000256" key="2">
    <source>
        <dbReference type="ARBA" id="ARBA00022679"/>
    </source>
</evidence>
<dbReference type="GO" id="GO:0032259">
    <property type="term" value="P:methylation"/>
    <property type="evidence" value="ECO:0007669"/>
    <property type="project" value="UniProtKB-KW"/>
</dbReference>